<dbReference type="Gene3D" id="1.10.260.40">
    <property type="entry name" value="lambda repressor-like DNA-binding domains"/>
    <property type="match status" value="1"/>
</dbReference>
<dbReference type="SMART" id="SM00530">
    <property type="entry name" value="HTH_XRE"/>
    <property type="match status" value="1"/>
</dbReference>
<gene>
    <name evidence="2" type="ORF">NOL13_12420</name>
</gene>
<dbReference type="EMBL" id="JANFMP010000081">
    <property type="protein sequence ID" value="MDG4528154.1"/>
    <property type="molecule type" value="Genomic_DNA"/>
</dbReference>
<organism evidence="2 3">
    <name type="scientific">Streptococcus suis</name>
    <dbReference type="NCBI Taxonomy" id="1307"/>
    <lineage>
        <taxon>Bacteria</taxon>
        <taxon>Bacillati</taxon>
        <taxon>Bacillota</taxon>
        <taxon>Bacilli</taxon>
        <taxon>Lactobacillales</taxon>
        <taxon>Streptococcaceae</taxon>
        <taxon>Streptococcus</taxon>
    </lineage>
</organism>
<evidence type="ECO:0000259" key="1">
    <source>
        <dbReference type="PROSITE" id="PS50943"/>
    </source>
</evidence>
<dbReference type="Proteomes" id="UP001152875">
    <property type="component" value="Unassembled WGS sequence"/>
</dbReference>
<comment type="caution">
    <text evidence="2">The sequence shown here is derived from an EMBL/GenBank/DDBJ whole genome shotgun (WGS) entry which is preliminary data.</text>
</comment>
<dbReference type="InterPro" id="IPR010982">
    <property type="entry name" value="Lambda_DNA-bd_dom_sf"/>
</dbReference>
<reference evidence="2" key="1">
    <citation type="submission" date="2022-07" db="EMBL/GenBank/DDBJ databases">
        <title>Whole Genome Sequencing of Streptococcus suis.</title>
        <authorList>
            <person name="Dai X."/>
            <person name="Huang J."/>
            <person name="Wang L."/>
        </authorList>
    </citation>
    <scope>NUCLEOTIDE SEQUENCE</scope>
    <source>
        <strain evidence="2">XNB2</strain>
    </source>
</reference>
<dbReference type="GO" id="GO:0003677">
    <property type="term" value="F:DNA binding"/>
    <property type="evidence" value="ECO:0007669"/>
    <property type="project" value="InterPro"/>
</dbReference>
<dbReference type="CDD" id="cd00093">
    <property type="entry name" value="HTH_XRE"/>
    <property type="match status" value="1"/>
</dbReference>
<proteinExistence type="predicted"/>
<name>A0A9X4MY28_STRSU</name>
<evidence type="ECO:0000313" key="3">
    <source>
        <dbReference type="Proteomes" id="UP001152875"/>
    </source>
</evidence>
<dbReference type="Pfam" id="PF13443">
    <property type="entry name" value="HTH_26"/>
    <property type="match status" value="1"/>
</dbReference>
<dbReference type="PROSITE" id="PS50943">
    <property type="entry name" value="HTH_CROC1"/>
    <property type="match status" value="1"/>
</dbReference>
<dbReference type="SUPFAM" id="SSF47413">
    <property type="entry name" value="lambda repressor-like DNA-binding domains"/>
    <property type="match status" value="1"/>
</dbReference>
<accession>A0A9X4MY28</accession>
<evidence type="ECO:0000313" key="2">
    <source>
        <dbReference type="EMBL" id="MDG4528154.1"/>
    </source>
</evidence>
<sequence>MWEKIEELANIRGMTIYALAKKAGINYTMLAELKSGKKKDMMFSNVVKIADALDVSAEGFRKGFYERNYQR</sequence>
<protein>
    <submittedName>
        <fullName evidence="2">Helix-turn-helix transcriptional regulator</fullName>
    </submittedName>
</protein>
<feature type="domain" description="HTH cro/C1-type" evidence="1">
    <location>
        <begin position="5"/>
        <end position="60"/>
    </location>
</feature>
<dbReference type="RefSeq" id="WP_222337470.1">
    <property type="nucleotide sequence ID" value="NZ_JAIMEW010000071.1"/>
</dbReference>
<dbReference type="InterPro" id="IPR001387">
    <property type="entry name" value="Cro/C1-type_HTH"/>
</dbReference>
<dbReference type="AlphaFoldDB" id="A0A9X4MY28"/>